<comment type="function">
    <text evidence="9">Required for the maintenance of the structure of the mitochondrial inner membrane. Involved in mitochondrial morphology. Causes growth arrest when highly overexpressed.</text>
</comment>
<evidence type="ECO:0000256" key="12">
    <source>
        <dbReference type="SAM" id="MobiDB-lite"/>
    </source>
</evidence>
<dbReference type="GO" id="GO:0005743">
    <property type="term" value="C:mitochondrial inner membrane"/>
    <property type="evidence" value="ECO:0007669"/>
    <property type="project" value="UniProtKB-SubCell"/>
</dbReference>
<evidence type="ECO:0000256" key="2">
    <source>
        <dbReference type="ARBA" id="ARBA00022692"/>
    </source>
</evidence>
<comment type="subcellular location">
    <subcellularLocation>
        <location evidence="10">Mitochondrion inner membrane</location>
        <topology evidence="10">Multi-pass membrane protein</topology>
    </subcellularLocation>
</comment>
<sequence>MRPLLQHASRELAANKIAPSLRLFSRRAGSSSSSCLACQHRTVLGGASRWDARLPLSVDVATTWPRRAFSSSTRWREEGGKPPRPSDPIPMPPPTAQSQPSPQRRPNVSAAPPSPEDQERLQRRLNALLEDQIAIQRAAESSVAALKEPPATETPKPHPPPPEPEPPKKDESQDTIARVPDEQLPSHRERQRWSILKRFSDAMDELLPKLAVVTQKVNTYTGTDYSGVEALRREIKEQEKLVKARRLAIDSAKQALDTALAHQATSQKEVVALLERKHSWSNGDLERYMALIRSEHLNDQAVREAKDAVANAESALEDARAQLEKRERAQYHEEQIWSDTIRRNSTWVTFGLMGVNIFLLLLSLAVLEPWRRKRMVKEIKNALEAQQKIASEAASAAAAAAAAATPAPSSQAFASMEKEIDRVVEPAGPPATTTAPAVVEETIEESPTQGNDIPEPAEIEVVPEAVTEAAAEPISDSAMPEATELTPEEEALTPDEKVTVAEEAAPSFRPYNKLETWQEKANYIANDLLSERVISMRRIDYTTAVLQGAAAGAVITATLIAMLRPN</sequence>
<dbReference type="Proteomes" id="UP001056012">
    <property type="component" value="Chromosome 2"/>
</dbReference>
<keyword evidence="8 10" id="KW-0472">Membrane</keyword>
<accession>A0A9Q9DS54</accession>
<keyword evidence="14" id="KW-1185">Reference proteome</keyword>
<evidence type="ECO:0000256" key="11">
    <source>
        <dbReference type="SAM" id="Coils"/>
    </source>
</evidence>
<dbReference type="PANTHER" id="PTHR31961">
    <property type="entry name" value="SENSITIVE TO HIGH EXPRESSION PROTEIN 9, MITOCHONDRIAL"/>
    <property type="match status" value="1"/>
</dbReference>
<keyword evidence="7 10" id="KW-0496">Mitochondrion</keyword>
<evidence type="ECO:0000256" key="8">
    <source>
        <dbReference type="ARBA" id="ARBA00023136"/>
    </source>
</evidence>
<feature type="transmembrane region" description="Helical" evidence="10">
    <location>
        <begin position="347"/>
        <end position="367"/>
    </location>
</feature>
<reference evidence="13" key="1">
    <citation type="submission" date="2021-12" db="EMBL/GenBank/DDBJ databases">
        <title>Curvularia clavata genome.</title>
        <authorList>
            <person name="Cao Y."/>
        </authorList>
    </citation>
    <scope>NUCLEOTIDE SEQUENCE</scope>
    <source>
        <strain evidence="13">Yc1106</strain>
    </source>
</reference>
<proteinExistence type="inferred from homology"/>
<evidence type="ECO:0000256" key="10">
    <source>
        <dbReference type="RuleBase" id="RU364128"/>
    </source>
</evidence>
<name>A0A9Q9DS54_CURCL</name>
<keyword evidence="5 10" id="KW-1133">Transmembrane helix</keyword>
<dbReference type="EMBL" id="CP089275">
    <property type="protein sequence ID" value="USP76071.1"/>
    <property type="molecule type" value="Genomic_DNA"/>
</dbReference>
<evidence type="ECO:0000313" key="14">
    <source>
        <dbReference type="Proteomes" id="UP001056012"/>
    </source>
</evidence>
<evidence type="ECO:0000256" key="3">
    <source>
        <dbReference type="ARBA" id="ARBA00022792"/>
    </source>
</evidence>
<evidence type="ECO:0000256" key="1">
    <source>
        <dbReference type="ARBA" id="ARBA00007472"/>
    </source>
</evidence>
<keyword evidence="2 10" id="KW-0812">Transmembrane</keyword>
<dbReference type="InterPro" id="IPR008839">
    <property type="entry name" value="MDM33_fungi"/>
</dbReference>
<evidence type="ECO:0000313" key="13">
    <source>
        <dbReference type="EMBL" id="USP76071.1"/>
    </source>
</evidence>
<feature type="region of interest" description="Disordered" evidence="12">
    <location>
        <begin position="71"/>
        <end position="119"/>
    </location>
</feature>
<dbReference type="VEuPathDB" id="FungiDB:yc1106_03345"/>
<protein>
    <recommendedName>
        <fullName evidence="10">Sensitive to high expression protein 9, mitochondrial</fullName>
    </recommendedName>
</protein>
<organism evidence="13 14">
    <name type="scientific">Curvularia clavata</name>
    <dbReference type="NCBI Taxonomy" id="95742"/>
    <lineage>
        <taxon>Eukaryota</taxon>
        <taxon>Fungi</taxon>
        <taxon>Dikarya</taxon>
        <taxon>Ascomycota</taxon>
        <taxon>Pezizomycotina</taxon>
        <taxon>Dothideomycetes</taxon>
        <taxon>Pleosporomycetidae</taxon>
        <taxon>Pleosporales</taxon>
        <taxon>Pleosporineae</taxon>
        <taxon>Pleosporaceae</taxon>
        <taxon>Curvularia</taxon>
    </lineage>
</organism>
<comment type="subunit">
    <text evidence="10">Homooligomer.</text>
</comment>
<feature type="compositionally biased region" description="Low complexity" evidence="12">
    <location>
        <begin position="96"/>
        <end position="106"/>
    </location>
</feature>
<evidence type="ECO:0000256" key="4">
    <source>
        <dbReference type="ARBA" id="ARBA00022946"/>
    </source>
</evidence>
<dbReference type="Pfam" id="PF05546">
    <property type="entry name" value="She9_MDM33"/>
    <property type="match status" value="1"/>
</dbReference>
<dbReference type="GO" id="GO:0007007">
    <property type="term" value="P:inner mitochondrial membrane organization"/>
    <property type="evidence" value="ECO:0007669"/>
    <property type="project" value="TreeGrafter"/>
</dbReference>
<dbReference type="PANTHER" id="PTHR31961:SF3">
    <property type="entry name" value="SENSITIVE TO HIGH EXPRESSION PROTEIN 9, MITOCHONDRIAL"/>
    <property type="match status" value="1"/>
</dbReference>
<keyword evidence="3 10" id="KW-0999">Mitochondrion inner membrane</keyword>
<dbReference type="AlphaFoldDB" id="A0A9Q9DS54"/>
<keyword evidence="4 10" id="KW-0809">Transit peptide</keyword>
<keyword evidence="6 11" id="KW-0175">Coiled coil</keyword>
<comment type="similarity">
    <text evidence="1 10">Belongs to the SHE9 family.</text>
</comment>
<evidence type="ECO:0000256" key="6">
    <source>
        <dbReference type="ARBA" id="ARBA00023054"/>
    </source>
</evidence>
<dbReference type="OrthoDB" id="5595506at2759"/>
<feature type="transmembrane region" description="Helical" evidence="10">
    <location>
        <begin position="541"/>
        <end position="563"/>
    </location>
</feature>
<gene>
    <name evidence="13" type="ORF">yc1106_03345</name>
</gene>
<feature type="compositionally biased region" description="Basic and acidic residues" evidence="12">
    <location>
        <begin position="179"/>
        <end position="189"/>
    </location>
</feature>
<feature type="region of interest" description="Disordered" evidence="12">
    <location>
        <begin position="142"/>
        <end position="189"/>
    </location>
</feature>
<evidence type="ECO:0000256" key="9">
    <source>
        <dbReference type="ARBA" id="ARBA00024807"/>
    </source>
</evidence>
<feature type="coiled-coil region" evidence="11">
    <location>
        <begin position="298"/>
        <end position="329"/>
    </location>
</feature>
<feature type="compositionally biased region" description="Pro residues" evidence="12">
    <location>
        <begin position="82"/>
        <end position="95"/>
    </location>
</feature>
<evidence type="ECO:0000256" key="7">
    <source>
        <dbReference type="ARBA" id="ARBA00023128"/>
    </source>
</evidence>
<evidence type="ECO:0000256" key="5">
    <source>
        <dbReference type="ARBA" id="ARBA00022989"/>
    </source>
</evidence>